<evidence type="ECO:0000313" key="1">
    <source>
        <dbReference type="EMBL" id="CAG9794394.1"/>
    </source>
</evidence>
<reference evidence="1" key="1">
    <citation type="submission" date="2021-12" db="EMBL/GenBank/DDBJ databases">
        <authorList>
            <person name="King R."/>
        </authorList>
    </citation>
    <scope>NUCLEOTIDE SEQUENCE</scope>
</reference>
<name>A0A9N9WKE4_9NEOP</name>
<sequence>MLSSPYNTNLEILKQLEVTMKFLKREKANAFNFISMIYSFLINFEKDIFTIIIKMLYSQFKHFFFQILKHVKANYYNITDIRNSDYHLMKVIISSSSAHIRPLLDIGLHNCTPSTSILGCSHPAPASQLA</sequence>
<accession>A0A9N9WKE4</accession>
<organism evidence="1 2">
    <name type="scientific">Diatraea saccharalis</name>
    <name type="common">sugarcane borer</name>
    <dbReference type="NCBI Taxonomy" id="40085"/>
    <lineage>
        <taxon>Eukaryota</taxon>
        <taxon>Metazoa</taxon>
        <taxon>Ecdysozoa</taxon>
        <taxon>Arthropoda</taxon>
        <taxon>Hexapoda</taxon>
        <taxon>Insecta</taxon>
        <taxon>Pterygota</taxon>
        <taxon>Neoptera</taxon>
        <taxon>Endopterygota</taxon>
        <taxon>Lepidoptera</taxon>
        <taxon>Glossata</taxon>
        <taxon>Ditrysia</taxon>
        <taxon>Pyraloidea</taxon>
        <taxon>Crambidae</taxon>
        <taxon>Crambinae</taxon>
        <taxon>Diatraea</taxon>
    </lineage>
</organism>
<proteinExistence type="predicted"/>
<keyword evidence="2" id="KW-1185">Reference proteome</keyword>
<reference evidence="1" key="2">
    <citation type="submission" date="2022-10" db="EMBL/GenBank/DDBJ databases">
        <authorList>
            <consortium name="ENA_rothamsted_submissions"/>
            <consortium name="culmorum"/>
            <person name="King R."/>
        </authorList>
    </citation>
    <scope>NUCLEOTIDE SEQUENCE</scope>
</reference>
<dbReference type="Proteomes" id="UP001153714">
    <property type="component" value="Chromosome 6"/>
</dbReference>
<gene>
    <name evidence="1" type="ORF">DIATSA_LOCUS11772</name>
</gene>
<dbReference type="AlphaFoldDB" id="A0A9N9WKE4"/>
<dbReference type="OrthoDB" id="7473166at2759"/>
<protein>
    <submittedName>
        <fullName evidence="1">Uncharacterized protein</fullName>
    </submittedName>
</protein>
<evidence type="ECO:0000313" key="2">
    <source>
        <dbReference type="Proteomes" id="UP001153714"/>
    </source>
</evidence>
<dbReference type="EMBL" id="OU893337">
    <property type="protein sequence ID" value="CAG9794394.1"/>
    <property type="molecule type" value="Genomic_DNA"/>
</dbReference>